<dbReference type="SUPFAM" id="SSF53756">
    <property type="entry name" value="UDP-Glycosyltransferase/glycogen phosphorylase"/>
    <property type="match status" value="1"/>
</dbReference>
<dbReference type="PANTHER" id="PTHR45947:SF3">
    <property type="entry name" value="SULFOQUINOVOSYL TRANSFERASE SQD2"/>
    <property type="match status" value="1"/>
</dbReference>
<proteinExistence type="predicted"/>
<protein>
    <recommendedName>
        <fullName evidence="1">Glycosyl transferase family 1 domain-containing protein</fullName>
    </recommendedName>
</protein>
<dbReference type="KEGG" id="dat:HRM2_19940"/>
<feature type="domain" description="Glycosyl transferase family 1" evidence="1">
    <location>
        <begin position="234"/>
        <end position="398"/>
    </location>
</feature>
<dbReference type="EMBL" id="CP001087">
    <property type="protein sequence ID" value="ACN15095.1"/>
    <property type="molecule type" value="Genomic_DNA"/>
</dbReference>
<dbReference type="PANTHER" id="PTHR45947">
    <property type="entry name" value="SULFOQUINOVOSYL TRANSFERASE SQD2"/>
    <property type="match status" value="1"/>
</dbReference>
<dbReference type="OrthoDB" id="5419094at2"/>
<dbReference type="HOGENOM" id="CLU_643598_0_0_7"/>
<dbReference type="CDD" id="cd03801">
    <property type="entry name" value="GT4_PimA-like"/>
    <property type="match status" value="1"/>
</dbReference>
<dbReference type="STRING" id="177437.HRM2_19940"/>
<sequence length="426" mass="48661">MKILHISALPVWSMDGKGGMPSLRETLKGHIRANHEIEMISPYYDLFSDDLKPLHIERGKGYSIHVAPCSWLPPLKRFRNRVSKISGRNSIPYPFRWIINVSMLLLLTLSLLIKARKVCKYGKFKPDLIYAHNQYASLSGFFLGQIFEIPNVTRLYGTFLADLMNKPFVYFRYPTAAAGYLIPSTLLICANDGTRGDEVAGKFNLSSQRFRFWQNGIDPPSKKPTTTRKELVDRFGPTLRENSQWAISCSRLSSWKRIDRMLHALEICRNKGVDCQLLIAGDGPEKEELQDLAKNLNLTENVIWLGSVAHDDIWALMNFADVFLITNDVTNRCNPLYEAAWAGLPVVSVIDPSTSDLLQHRTNSLLAEKDDNQALGNYLSEVLEDEGLRIKFQSEQKKLASSFWTWEERMKVEVKELEKLVFKSEN</sequence>
<evidence type="ECO:0000313" key="3">
    <source>
        <dbReference type="Proteomes" id="UP000000442"/>
    </source>
</evidence>
<dbReference type="CAZy" id="GT4">
    <property type="family name" value="Glycosyltransferase Family 4"/>
</dbReference>
<reference evidence="2 3" key="1">
    <citation type="journal article" date="2009" name="Environ. Microbiol.">
        <title>Genome sequence of Desulfobacterium autotrophicum HRM2, a marine sulfate reducer oxidizing organic carbon completely to carbon dioxide.</title>
        <authorList>
            <person name="Strittmatter A.W."/>
            <person name="Liesegang H."/>
            <person name="Rabus R."/>
            <person name="Decker I."/>
            <person name="Amann J."/>
            <person name="Andres S."/>
            <person name="Henne A."/>
            <person name="Fricke W.F."/>
            <person name="Martinez-Arias R."/>
            <person name="Bartels D."/>
            <person name="Goesmann A."/>
            <person name="Krause L."/>
            <person name="Puehler A."/>
            <person name="Klenk H.P."/>
            <person name="Richter M."/>
            <person name="Schuler M."/>
            <person name="Gloeckner F.O."/>
            <person name="Meyerdierks A."/>
            <person name="Gottschalk G."/>
            <person name="Amann R."/>
        </authorList>
    </citation>
    <scope>NUCLEOTIDE SEQUENCE [LARGE SCALE GENOMIC DNA]</scope>
    <source>
        <strain evidence="3">ATCC 43914 / DSM 3382 / HRM2</strain>
    </source>
</reference>
<name>C0QCL8_DESAH</name>
<dbReference type="AlphaFoldDB" id="C0QCL8"/>
<evidence type="ECO:0000313" key="2">
    <source>
        <dbReference type="EMBL" id="ACN15095.1"/>
    </source>
</evidence>
<dbReference type="Pfam" id="PF00534">
    <property type="entry name" value="Glycos_transf_1"/>
    <property type="match status" value="1"/>
</dbReference>
<organism evidence="2 3">
    <name type="scientific">Desulforapulum autotrophicum (strain ATCC 43914 / DSM 3382 / VKM B-1955 / HRM2)</name>
    <name type="common">Desulfobacterium autotrophicum</name>
    <dbReference type="NCBI Taxonomy" id="177437"/>
    <lineage>
        <taxon>Bacteria</taxon>
        <taxon>Pseudomonadati</taxon>
        <taxon>Thermodesulfobacteriota</taxon>
        <taxon>Desulfobacteria</taxon>
        <taxon>Desulfobacterales</taxon>
        <taxon>Desulfobacteraceae</taxon>
        <taxon>Desulforapulum</taxon>
    </lineage>
</organism>
<dbReference type="GO" id="GO:0016757">
    <property type="term" value="F:glycosyltransferase activity"/>
    <property type="evidence" value="ECO:0007669"/>
    <property type="project" value="InterPro"/>
</dbReference>
<accession>C0QCL8</accession>
<dbReference type="Proteomes" id="UP000000442">
    <property type="component" value="Chromosome"/>
</dbReference>
<dbReference type="InterPro" id="IPR050194">
    <property type="entry name" value="Glycosyltransferase_grp1"/>
</dbReference>
<dbReference type="eggNOG" id="COG0438">
    <property type="taxonomic scope" value="Bacteria"/>
</dbReference>
<keyword evidence="3" id="KW-1185">Reference proteome</keyword>
<dbReference type="RefSeq" id="WP_015903873.1">
    <property type="nucleotide sequence ID" value="NC_012108.1"/>
</dbReference>
<evidence type="ECO:0000259" key="1">
    <source>
        <dbReference type="Pfam" id="PF00534"/>
    </source>
</evidence>
<dbReference type="InterPro" id="IPR001296">
    <property type="entry name" value="Glyco_trans_1"/>
</dbReference>
<gene>
    <name evidence="2" type="ordered locus">HRM2_19940</name>
</gene>
<dbReference type="Gene3D" id="3.40.50.2000">
    <property type="entry name" value="Glycogen Phosphorylase B"/>
    <property type="match status" value="2"/>
</dbReference>